<dbReference type="AlphaFoldDB" id="A0A8J6LF95"/>
<dbReference type="PANTHER" id="PTHR12997">
    <property type="entry name" value="TYPE I INOSITOL-1,4,5-TRISPHOSPHATE 5-PHOSPHATASE"/>
    <property type="match status" value="1"/>
</dbReference>
<evidence type="ECO:0000313" key="5">
    <source>
        <dbReference type="Proteomes" id="UP000719412"/>
    </source>
</evidence>
<dbReference type="Proteomes" id="UP000719412">
    <property type="component" value="Unassembled WGS sequence"/>
</dbReference>
<sequence>MGSPSIPALLVTANVGSIFEDPSEMLKIWTEEFLSTVTKLDPKFIALHCQEVGGKNYENSMKHVEHFVKLLMSSNELRLFDKIRVFLDEDYSSAENFTALGNLYFIHESLENVLIWDFNDLKFVPVEGKEINSGNIEAVVTKEKAKFPQDFFPECKWSRKGFMRTRWSLQGTVLDLINIHLFHDASNFIAMESYPSVYCKNRRRALEHTLQRFHNDTYGKAPYFVFGDFNFRTDTESVIKKLTEGLTTTRLQNNKNNDHTKLQFANEESELVLTVGKKEFNHLDHQKVFLTPSPTWLKPFDKELEAFDKYLTEYPITFPPSYPFEEKILHARSYMQTRCPAWCDRVLMSHTAKQLVSEDERVEYGLIGLDTCMGDHKPVYLRLELRTNSGTVKCCDHAPYECLPATCQCCQTFASVTINVVDMSDYSRRKSFSNVTIDSKLLHEPITRDMLSHEPYTPESAESRSPVPDDKDKHLTKSESVSAAQLKSRLEYILKLERKFPMTRSVSANVEVKGSNENFFRNRAMSEVPKVRKMRLISTTSSGSMHRYQSHHSSSDEDWYEYEETGSASSEGAIEESDEKKSEIFNDFRTGTDKFKEKRRNRMNCCCVM</sequence>
<feature type="region of interest" description="Disordered" evidence="2">
    <location>
        <begin position="540"/>
        <end position="581"/>
    </location>
</feature>
<keyword evidence="5" id="KW-1185">Reference proteome</keyword>
<dbReference type="SMART" id="SM00128">
    <property type="entry name" value="IPPc"/>
    <property type="match status" value="1"/>
</dbReference>
<accession>A0A8J6LF95</accession>
<dbReference type="OrthoDB" id="5780965at2759"/>
<reference evidence="4" key="1">
    <citation type="journal article" date="2020" name="J Insects Food Feed">
        <title>The yellow mealworm (Tenebrio molitor) genome: a resource for the emerging insects as food and feed industry.</title>
        <authorList>
            <person name="Eriksson T."/>
            <person name="Andere A."/>
            <person name="Kelstrup H."/>
            <person name="Emery V."/>
            <person name="Picard C."/>
        </authorList>
    </citation>
    <scope>NUCLEOTIDE SEQUENCE</scope>
    <source>
        <strain evidence="4">Stoneville</strain>
        <tissue evidence="4">Whole head</tissue>
    </source>
</reference>
<gene>
    <name evidence="4" type="ORF">GEV33_012308</name>
</gene>
<organism evidence="4 5">
    <name type="scientific">Tenebrio molitor</name>
    <name type="common">Yellow mealworm beetle</name>
    <dbReference type="NCBI Taxonomy" id="7067"/>
    <lineage>
        <taxon>Eukaryota</taxon>
        <taxon>Metazoa</taxon>
        <taxon>Ecdysozoa</taxon>
        <taxon>Arthropoda</taxon>
        <taxon>Hexapoda</taxon>
        <taxon>Insecta</taxon>
        <taxon>Pterygota</taxon>
        <taxon>Neoptera</taxon>
        <taxon>Endopterygota</taxon>
        <taxon>Coleoptera</taxon>
        <taxon>Polyphaga</taxon>
        <taxon>Cucujiformia</taxon>
        <taxon>Tenebrionidae</taxon>
        <taxon>Tenebrio</taxon>
    </lineage>
</organism>
<evidence type="ECO:0000259" key="3">
    <source>
        <dbReference type="SMART" id="SM00128"/>
    </source>
</evidence>
<protein>
    <recommendedName>
        <fullName evidence="3">Inositol polyphosphate-related phosphatase domain-containing protein</fullName>
    </recommendedName>
</protein>
<dbReference type="GO" id="GO:0004445">
    <property type="term" value="F:inositol-polyphosphate 5-phosphatase activity"/>
    <property type="evidence" value="ECO:0007669"/>
    <property type="project" value="InterPro"/>
</dbReference>
<feature type="compositionally biased region" description="Basic and acidic residues" evidence="2">
    <location>
        <begin position="467"/>
        <end position="477"/>
    </location>
</feature>
<dbReference type="PANTHER" id="PTHR12997:SF2">
    <property type="entry name" value="INOSITOL POLYPHOSPHATE-5-PHOSPHATASE A"/>
    <property type="match status" value="1"/>
</dbReference>
<feature type="region of interest" description="Disordered" evidence="2">
    <location>
        <begin position="448"/>
        <end position="480"/>
    </location>
</feature>
<proteinExistence type="predicted"/>
<dbReference type="InterPro" id="IPR039737">
    <property type="entry name" value="INPP5A"/>
</dbReference>
<reference evidence="4" key="2">
    <citation type="submission" date="2021-08" db="EMBL/GenBank/DDBJ databases">
        <authorList>
            <person name="Eriksson T."/>
        </authorList>
    </citation>
    <scope>NUCLEOTIDE SEQUENCE</scope>
    <source>
        <strain evidence="4">Stoneville</strain>
        <tissue evidence="4">Whole head</tissue>
    </source>
</reference>
<name>A0A8J6LF95_TENMO</name>
<evidence type="ECO:0000313" key="4">
    <source>
        <dbReference type="EMBL" id="KAH0810486.1"/>
    </source>
</evidence>
<feature type="domain" description="Inositol polyphosphate-related phosphatase" evidence="3">
    <location>
        <begin position="4"/>
        <end position="391"/>
    </location>
</feature>
<evidence type="ECO:0000256" key="1">
    <source>
        <dbReference type="ARBA" id="ARBA00022801"/>
    </source>
</evidence>
<dbReference type="Pfam" id="PF22669">
    <property type="entry name" value="Exo_endo_phos2"/>
    <property type="match status" value="1"/>
</dbReference>
<dbReference type="GO" id="GO:0046856">
    <property type="term" value="P:phosphatidylinositol dephosphorylation"/>
    <property type="evidence" value="ECO:0007669"/>
    <property type="project" value="InterPro"/>
</dbReference>
<keyword evidence="1" id="KW-0378">Hydrolase</keyword>
<comment type="caution">
    <text evidence="4">The sequence shown here is derived from an EMBL/GenBank/DDBJ whole genome shotgun (WGS) entry which is preliminary data.</text>
</comment>
<dbReference type="InterPro" id="IPR000300">
    <property type="entry name" value="IPPc"/>
</dbReference>
<evidence type="ECO:0000256" key="2">
    <source>
        <dbReference type="SAM" id="MobiDB-lite"/>
    </source>
</evidence>
<dbReference type="EMBL" id="JABDTM020027461">
    <property type="protein sequence ID" value="KAH0810486.1"/>
    <property type="molecule type" value="Genomic_DNA"/>
</dbReference>